<organism evidence="1 2">
    <name type="scientific">Desulfobulbus oralis</name>
    <dbReference type="NCBI Taxonomy" id="1986146"/>
    <lineage>
        <taxon>Bacteria</taxon>
        <taxon>Pseudomonadati</taxon>
        <taxon>Thermodesulfobacteriota</taxon>
        <taxon>Desulfobulbia</taxon>
        <taxon>Desulfobulbales</taxon>
        <taxon>Desulfobulbaceae</taxon>
        <taxon>Desulfobulbus</taxon>
    </lineage>
</organism>
<dbReference type="Proteomes" id="UP000239867">
    <property type="component" value="Chromosome"/>
</dbReference>
<proteinExistence type="predicted"/>
<name>A0A2L1GN28_9BACT</name>
<reference evidence="1 2" key="1">
    <citation type="journal article" date="2018" name="MBio">
        <title>Insights into the evolution of host association through the isolation and characterization of a novel human periodontal pathobiont, Desulfobulbus oralis.</title>
        <authorList>
            <person name="Cross K.L."/>
            <person name="Chirania P."/>
            <person name="Xiong W."/>
            <person name="Beall C.J."/>
            <person name="Elkins J.G."/>
            <person name="Giannone R.J."/>
            <person name="Griffen A.L."/>
            <person name="Guss A.M."/>
            <person name="Hettich R.L."/>
            <person name="Joshi S.S."/>
            <person name="Mokrzan E.M."/>
            <person name="Martin R.K."/>
            <person name="Zhulin I.B."/>
            <person name="Leys E.J."/>
            <person name="Podar M."/>
        </authorList>
    </citation>
    <scope>NUCLEOTIDE SEQUENCE [LARGE SCALE GENOMIC DNA]</scope>
    <source>
        <strain evidence="1 2">ORNL</strain>
    </source>
</reference>
<dbReference type="AlphaFoldDB" id="A0A2L1GN28"/>
<keyword evidence="2" id="KW-1185">Reference proteome</keyword>
<dbReference type="EMBL" id="CP021255">
    <property type="protein sequence ID" value="AVD71090.1"/>
    <property type="molecule type" value="Genomic_DNA"/>
</dbReference>
<protein>
    <submittedName>
        <fullName evidence="1">Uncharacterized protein</fullName>
    </submittedName>
</protein>
<evidence type="ECO:0000313" key="2">
    <source>
        <dbReference type="Proteomes" id="UP000239867"/>
    </source>
</evidence>
<sequence length="81" mass="9251">MNHLMGSLSTPNSVSKKTLYQRRLNRPADLLKFMSRKNSKQLADNRATISHGLDLFGFNELFVKSIIPHKGLQAFILSRNH</sequence>
<dbReference type="KEGG" id="deo:CAY53_06000"/>
<evidence type="ECO:0000313" key="1">
    <source>
        <dbReference type="EMBL" id="AVD71090.1"/>
    </source>
</evidence>
<gene>
    <name evidence="1" type="ORF">CAY53_06000</name>
</gene>
<accession>A0A2L1GN28</accession>